<evidence type="ECO:0000313" key="8">
    <source>
        <dbReference type="Proteomes" id="UP000053593"/>
    </source>
</evidence>
<dbReference type="InterPro" id="IPR024931">
    <property type="entry name" value="Importin_alpha"/>
</dbReference>
<accession>A0A0D0B0Z4</accession>
<dbReference type="Pfam" id="PF00514">
    <property type="entry name" value="Arm"/>
    <property type="match status" value="6"/>
</dbReference>
<keyword evidence="4 5" id="KW-0653">Protein transport</keyword>
<proteinExistence type="inferred from homology"/>
<dbReference type="AlphaFoldDB" id="A0A0D0B0Z4"/>
<dbReference type="Pfam" id="PF16186">
    <property type="entry name" value="Arm_3"/>
    <property type="match status" value="1"/>
</dbReference>
<keyword evidence="3" id="KW-0677">Repeat</keyword>
<reference evidence="7 8" key="1">
    <citation type="submission" date="2014-04" db="EMBL/GenBank/DDBJ databases">
        <title>Evolutionary Origins and Diversification of the Mycorrhizal Mutualists.</title>
        <authorList>
            <consortium name="DOE Joint Genome Institute"/>
            <consortium name="Mycorrhizal Genomics Consortium"/>
            <person name="Kohler A."/>
            <person name="Kuo A."/>
            <person name="Nagy L.G."/>
            <person name="Floudas D."/>
            <person name="Copeland A."/>
            <person name="Barry K.W."/>
            <person name="Cichocki N."/>
            <person name="Veneault-Fourrey C."/>
            <person name="LaButti K."/>
            <person name="Lindquist E.A."/>
            <person name="Lipzen A."/>
            <person name="Lundell T."/>
            <person name="Morin E."/>
            <person name="Murat C."/>
            <person name="Riley R."/>
            <person name="Ohm R."/>
            <person name="Sun H."/>
            <person name="Tunlid A."/>
            <person name="Henrissat B."/>
            <person name="Grigoriev I.V."/>
            <person name="Hibbett D.S."/>
            <person name="Martin F."/>
        </authorList>
    </citation>
    <scope>NUCLEOTIDE SEQUENCE [LARGE SCALE GENOMIC DNA]</scope>
    <source>
        <strain evidence="7 8">FD-317 M1</strain>
    </source>
</reference>
<dbReference type="GO" id="GO:0005634">
    <property type="term" value="C:nucleus"/>
    <property type="evidence" value="ECO:0007669"/>
    <property type="project" value="UniProtKB-ARBA"/>
</dbReference>
<protein>
    <recommendedName>
        <fullName evidence="5">Importin subunit alpha</fullName>
    </recommendedName>
</protein>
<dbReference type="SUPFAM" id="SSF48371">
    <property type="entry name" value="ARM repeat"/>
    <property type="match status" value="1"/>
</dbReference>
<dbReference type="FunFam" id="1.25.10.10:FF:000021">
    <property type="entry name" value="Importin subunit alpha"/>
    <property type="match status" value="1"/>
</dbReference>
<evidence type="ECO:0000256" key="6">
    <source>
        <dbReference type="PROSITE-ProRule" id="PRU00259"/>
    </source>
</evidence>
<dbReference type="EMBL" id="KN834795">
    <property type="protein sequence ID" value="KIK56750.1"/>
    <property type="molecule type" value="Genomic_DNA"/>
</dbReference>
<comment type="similarity">
    <text evidence="1 5">Belongs to the importin alpha family.</text>
</comment>
<organism evidence="7 8">
    <name type="scientific">Collybiopsis luxurians FD-317 M1</name>
    <dbReference type="NCBI Taxonomy" id="944289"/>
    <lineage>
        <taxon>Eukaryota</taxon>
        <taxon>Fungi</taxon>
        <taxon>Dikarya</taxon>
        <taxon>Basidiomycota</taxon>
        <taxon>Agaricomycotina</taxon>
        <taxon>Agaricomycetes</taxon>
        <taxon>Agaricomycetidae</taxon>
        <taxon>Agaricales</taxon>
        <taxon>Marasmiineae</taxon>
        <taxon>Omphalotaceae</taxon>
        <taxon>Collybiopsis</taxon>
        <taxon>Collybiopsis luxurians</taxon>
    </lineage>
</organism>
<dbReference type="InterPro" id="IPR032413">
    <property type="entry name" value="Arm_3"/>
</dbReference>
<evidence type="ECO:0000256" key="5">
    <source>
        <dbReference type="PIRNR" id="PIRNR005673"/>
    </source>
</evidence>
<keyword evidence="2 5" id="KW-0813">Transport</keyword>
<dbReference type="OrthoDB" id="3248816at2759"/>
<feature type="repeat" description="ARM" evidence="6">
    <location>
        <begin position="318"/>
        <end position="346"/>
    </location>
</feature>
<dbReference type="GO" id="GO:0061608">
    <property type="term" value="F:nuclear import signal receptor activity"/>
    <property type="evidence" value="ECO:0007669"/>
    <property type="project" value="InterPro"/>
</dbReference>
<evidence type="ECO:0000313" key="7">
    <source>
        <dbReference type="EMBL" id="KIK56750.1"/>
    </source>
</evidence>
<dbReference type="PROSITE" id="PS50176">
    <property type="entry name" value="ARM_REPEAT"/>
    <property type="match status" value="2"/>
</dbReference>
<sequence length="527" mass="57380">MATESRTTKARKQGTFLLDLLTTDGTADASTPIAYKTTFKTDLFKGTLHREKQQVEIRRQNEISLDDEMISGVFSHSPRQQLASTTKFRKVLSTEWKPPIEGVIECGVVPQFVEFLKTGHSTLQFEAAWALTNIAFGASEHTQVIINAQAVPEFINLLSSSVVNVREQAAWALGNIAGDSPRSRDYVLQQGALGPLLTLLGNNHELSALQTGTWALSNFCRRKSPRPDWKLISPALTVLTKLVYSFDDEILTNTCWAISCLSDGSKDNIQAVVETGVCRCLVELLMHDSISVQNAALHSVGNVVTGDRLQTQVVIDAGALPALLSLLSSPKDGIQKVACWTISNITAGFVSQIQAVIDANIIPPLTNILPNADFKTRKEACWVISNATFGGLQEPSQIRYLVRQGCIKSLCDLLTVMDAEGIQVALAGLENILKVGEMDKAAASPGIVNQYAADVEEAGGMVTIHHLQQHDNPDIYNKAANIMDKYFADDKEVEVPIVSPAVNSSGQFAFHSNVTAPQDGFSFEQQQ</sequence>
<dbReference type="Proteomes" id="UP000053593">
    <property type="component" value="Unassembled WGS sequence"/>
</dbReference>
<evidence type="ECO:0000256" key="1">
    <source>
        <dbReference type="ARBA" id="ARBA00010394"/>
    </source>
</evidence>
<dbReference type="InterPro" id="IPR000225">
    <property type="entry name" value="Armadillo"/>
</dbReference>
<dbReference type="GO" id="GO:0006606">
    <property type="term" value="P:protein import into nucleus"/>
    <property type="evidence" value="ECO:0007669"/>
    <property type="project" value="InterPro"/>
</dbReference>
<dbReference type="GO" id="GO:0005737">
    <property type="term" value="C:cytoplasm"/>
    <property type="evidence" value="ECO:0007669"/>
    <property type="project" value="InterPro"/>
</dbReference>
<keyword evidence="8" id="KW-1185">Reference proteome</keyword>
<gene>
    <name evidence="7" type="ORF">GYMLUDRAFT_247531</name>
</gene>
<feature type="repeat" description="ARM" evidence="6">
    <location>
        <begin position="149"/>
        <end position="191"/>
    </location>
</feature>
<dbReference type="Gene3D" id="1.25.10.10">
    <property type="entry name" value="Leucine-rich Repeat Variant"/>
    <property type="match status" value="1"/>
</dbReference>
<dbReference type="HOGENOM" id="CLU_018084_6_0_1"/>
<name>A0A0D0B0Z4_9AGAR</name>
<dbReference type="InterPro" id="IPR016024">
    <property type="entry name" value="ARM-type_fold"/>
</dbReference>
<evidence type="ECO:0000256" key="2">
    <source>
        <dbReference type="ARBA" id="ARBA00022448"/>
    </source>
</evidence>
<dbReference type="PIRSF" id="PIRSF005673">
    <property type="entry name" value="Importin_alpha"/>
    <property type="match status" value="1"/>
</dbReference>
<evidence type="ECO:0000256" key="3">
    <source>
        <dbReference type="ARBA" id="ARBA00022737"/>
    </source>
</evidence>
<dbReference type="InterPro" id="IPR011989">
    <property type="entry name" value="ARM-like"/>
</dbReference>
<dbReference type="PANTHER" id="PTHR23316">
    <property type="entry name" value="IMPORTIN ALPHA"/>
    <property type="match status" value="1"/>
</dbReference>
<dbReference type="SMART" id="SM00185">
    <property type="entry name" value="ARM"/>
    <property type="match status" value="8"/>
</dbReference>
<evidence type="ECO:0000256" key="4">
    <source>
        <dbReference type="ARBA" id="ARBA00022927"/>
    </source>
</evidence>